<organism evidence="2 3">
    <name type="scientific">Leptobacterium flavescens</name>
    <dbReference type="NCBI Taxonomy" id="472055"/>
    <lineage>
        <taxon>Bacteria</taxon>
        <taxon>Pseudomonadati</taxon>
        <taxon>Bacteroidota</taxon>
        <taxon>Flavobacteriia</taxon>
        <taxon>Flavobacteriales</taxon>
        <taxon>Flavobacteriaceae</taxon>
        <taxon>Leptobacterium</taxon>
    </lineage>
</organism>
<dbReference type="InterPro" id="IPR022385">
    <property type="entry name" value="Rhs_assc_core"/>
</dbReference>
<evidence type="ECO:0000313" key="2">
    <source>
        <dbReference type="EMBL" id="NER12982.1"/>
    </source>
</evidence>
<feature type="signal peptide" evidence="1">
    <location>
        <begin position="1"/>
        <end position="20"/>
    </location>
</feature>
<dbReference type="RefSeq" id="WP_163605986.1">
    <property type="nucleotide sequence ID" value="NZ_JAABOO010000001.1"/>
</dbReference>
<dbReference type="PANTHER" id="PTHR32305">
    <property type="match status" value="1"/>
</dbReference>
<keyword evidence="1" id="KW-0732">Signal</keyword>
<dbReference type="EMBL" id="JAABOO010000001">
    <property type="protein sequence ID" value="NER12982.1"/>
    <property type="molecule type" value="Genomic_DNA"/>
</dbReference>
<comment type="caution">
    <text evidence="2">The sequence shown here is derived from an EMBL/GenBank/DDBJ whole genome shotgun (WGS) entry which is preliminary data.</text>
</comment>
<reference evidence="2 3" key="1">
    <citation type="submission" date="2020-01" db="EMBL/GenBank/DDBJ databases">
        <title>Leptobacterium flavescens.</title>
        <authorList>
            <person name="Wang G."/>
        </authorList>
    </citation>
    <scope>NUCLEOTIDE SEQUENCE [LARGE SCALE GENOMIC DNA]</scope>
    <source>
        <strain evidence="2 3">KCTC 22160</strain>
    </source>
</reference>
<dbReference type="InterPro" id="IPR050708">
    <property type="entry name" value="T6SS_VgrG/RHS"/>
</dbReference>
<evidence type="ECO:0000313" key="3">
    <source>
        <dbReference type="Proteomes" id="UP000468581"/>
    </source>
</evidence>
<evidence type="ECO:0008006" key="4">
    <source>
        <dbReference type="Google" id="ProtNLM"/>
    </source>
</evidence>
<name>A0A6P0UKA7_9FLAO</name>
<dbReference type="NCBIfam" id="NF045639">
    <property type="entry name" value="GCX_COOH"/>
    <property type="match status" value="1"/>
</dbReference>
<dbReference type="InterPro" id="IPR055015">
    <property type="entry name" value="GCX_COOH"/>
</dbReference>
<dbReference type="PANTHER" id="PTHR32305:SF15">
    <property type="entry name" value="PROTEIN RHSA-RELATED"/>
    <property type="match status" value="1"/>
</dbReference>
<keyword evidence="3" id="KW-1185">Reference proteome</keyword>
<evidence type="ECO:0000256" key="1">
    <source>
        <dbReference type="SAM" id="SignalP"/>
    </source>
</evidence>
<protein>
    <recommendedName>
        <fullName evidence="4">RHS repeat-associated core domain-containing protein</fullName>
    </recommendedName>
</protein>
<dbReference type="Gene3D" id="2.180.10.10">
    <property type="entry name" value="RHS repeat-associated core"/>
    <property type="match status" value="1"/>
</dbReference>
<dbReference type="NCBIfam" id="TIGR03696">
    <property type="entry name" value="Rhs_assc_core"/>
    <property type="match status" value="1"/>
</dbReference>
<dbReference type="Proteomes" id="UP000468581">
    <property type="component" value="Unassembled WGS sequence"/>
</dbReference>
<gene>
    <name evidence="2" type="ORF">GWK08_05995</name>
</gene>
<feature type="chain" id="PRO_5026900493" description="RHS repeat-associated core domain-containing protein" evidence="1">
    <location>
        <begin position="21"/>
        <end position="1317"/>
    </location>
</feature>
<accession>A0A6P0UKA7</accession>
<proteinExistence type="predicted"/>
<sequence>MIKNKYFILVFSLLAFHGFAQQVGISDTDKNLISTTLYDINGTVRAASISYFNGLSKPTQAQNLDINTGKIWVSQILYDTQGRPALQTLSAPIGSPSNFLYKNNFVLKSNGVTYGTSDFEANIEDPAGVGNQANTLGWYYSTSNTGEPYQDITSYPFSRTIYDELNPGNTRMIIGGNKADTDADGQIDDWISGYSYTVPASQELYYAFGRDFFTEGEDEVLAQYTNATLTGLFNDINKNVVTLKAFKTISIDPHGVENVVFTDSEGRTLAAARSGEGAQKEVLSIIGDQGYVDIHIAKGCESGITYLGGTSNYKVYNLRTGQLVTTSTTLTAGVYRIEAINKSSSPPFAYIDKSNGSIQPAFSDLKGIRYKINYYDFSLNYYDEAGRLTSSLQPLGFDNSYTLNQAVPAHNNNLKSTYEYNALGQLIHTISPDEGEAWFKYRKDGQIRYSQNSKQLAANEFSYTNYDSFGRPVESGVLSNSGFTTADPDGVLSSGTRKEQHFTVYDVPDQSGLSTALGSLSSSYPTQNFVPGNVVKTYTLNPSTTTTWYSYDVYGRVEWMVQKIDGLGTKTIDYEYDPVTGSVTKVDFQRYTSSERFVHKYTYDAQDNNLIKVETSTDDTNYTVHADYTYYETGALKRMELGGGLQGVDYVYNLAGQLKSINHPSLSASNDPGGDNNDLFGMAIDYHNADYMRALSNITSTTYGTDRFDGNIKGTRWNNGYQPLSNAQNAYSYQYNRNNWLTGAEYGQYTGTTSNTNIPANITKNTVVSGTETYQASNSITLTPGFHATSGSDISIVVLDTDGFQENGNGDYNVSGITYDANGNIQTLNRNKNTENGSNAMDALSYTYKTDKPNQLLRVDDAVTATTNVDDIKDQDGNNYIYNELGQLITNNEEGISYIYNASGLVTEVKKNNLPLIKFFYNDKNHRVKKESYDTNGVLQNSIFYVRDAQGTTLAVYNGSAVTEHTIYGSNRLGMFFRQSNTSVYQLTDHLRNVRAVVGKTGNTATITNASDYYPFGMIMPNKQLNDGNYRYAYQGQEKDTETGKEAFELRLWDGRIGRWLTTDPYEQYNSPYLGMGNNPINGVDLDGGFWQELGNFILGRGWNSDAALEFEANGGSLGEWTGNRFSGYRNATSVVNGEVVGTTFDAVQDFNFDASLVTGFRITGGLQGGLDFFGVGLEANFFSTTLLEWNNNEFYNIFDNIEGGKNYLDSDRRYQALSFTYPIGVVVIPAGEVPIPIPIEVEHGFDITTKRGRITSINFHAQAQATSLLQIGFDKELYTDQAVRLYNKHGVSLGGKAGVGIEFFATGELSFNLPKF</sequence>